<keyword evidence="7 13" id="KW-0472">Membrane</keyword>
<dbReference type="GO" id="GO:0005886">
    <property type="term" value="C:plasma membrane"/>
    <property type="evidence" value="ECO:0007669"/>
    <property type="project" value="UniProtKB-SubCell"/>
</dbReference>
<protein>
    <recommendedName>
        <fullName evidence="11">Glycosyl-4,4'-diaponeurosporenoate acyltransferase</fullName>
    </recommendedName>
</protein>
<name>A0A2S7IPN0_9BACT</name>
<comment type="function">
    <text evidence="12">Catalyzes the acylation of glycosyl-4,4'-diaponeurosporenoate, i.e. the esterification of glucose at the C6'' position with the carboxyl group of the C(15) fatty acid 12-methyltetradecanoic acid, to yield staphyloxanthin. This is the last step in the biosynthesis of this orange pigment, present in most staphylococci strains.</text>
</comment>
<evidence type="ECO:0000256" key="3">
    <source>
        <dbReference type="ARBA" id="ARBA00022679"/>
    </source>
</evidence>
<evidence type="ECO:0000256" key="11">
    <source>
        <dbReference type="ARBA" id="ARBA00023667"/>
    </source>
</evidence>
<comment type="similarity">
    <text evidence="10">Belongs to the acyltransferase CrtO family.</text>
</comment>
<dbReference type="Proteomes" id="UP000239590">
    <property type="component" value="Unassembled WGS sequence"/>
</dbReference>
<proteinExistence type="inferred from homology"/>
<dbReference type="RefSeq" id="WP_104711321.1">
    <property type="nucleotide sequence ID" value="NZ_PTRA01000001.1"/>
</dbReference>
<evidence type="ECO:0000256" key="5">
    <source>
        <dbReference type="ARBA" id="ARBA00022729"/>
    </source>
</evidence>
<evidence type="ECO:0000256" key="8">
    <source>
        <dbReference type="ARBA" id="ARBA00023315"/>
    </source>
</evidence>
<dbReference type="UniPathway" id="UPA00029">
    <property type="reaction ID" value="UER00560"/>
</dbReference>
<accession>A0A2S7IPN0</accession>
<evidence type="ECO:0000256" key="13">
    <source>
        <dbReference type="SAM" id="Phobius"/>
    </source>
</evidence>
<keyword evidence="3" id="KW-0808">Transferase</keyword>
<feature type="transmembrane region" description="Helical" evidence="13">
    <location>
        <begin position="7"/>
        <end position="25"/>
    </location>
</feature>
<dbReference type="Pfam" id="PF18927">
    <property type="entry name" value="CrtO"/>
    <property type="match status" value="1"/>
</dbReference>
<sequence length="184" mass="21525">MLVKWMKMLLIVGLTVATVSLMILYLDITSAAFSLGVNFALMFWFTLFESQLKPKLNSTYFNSQPFEKQGKWYKKLGVEGYRTILTKIGWEKMRQQQTPIKKDLRAFQVYERASRVAEVGHLVIGGIVLIITTYVILMYSIKDALWLILFNLVLNIYPILLQRYTRPRLQRMIKKFEVTELTSV</sequence>
<keyword evidence="6 13" id="KW-1133">Transmembrane helix</keyword>
<evidence type="ECO:0000256" key="6">
    <source>
        <dbReference type="ARBA" id="ARBA00022989"/>
    </source>
</evidence>
<evidence type="ECO:0000256" key="1">
    <source>
        <dbReference type="ARBA" id="ARBA00004162"/>
    </source>
</evidence>
<organism evidence="14 15">
    <name type="scientific">Siphonobacter curvatus</name>
    <dbReference type="NCBI Taxonomy" id="2094562"/>
    <lineage>
        <taxon>Bacteria</taxon>
        <taxon>Pseudomonadati</taxon>
        <taxon>Bacteroidota</taxon>
        <taxon>Cytophagia</taxon>
        <taxon>Cytophagales</taxon>
        <taxon>Cytophagaceae</taxon>
        <taxon>Siphonobacter</taxon>
    </lineage>
</organism>
<evidence type="ECO:0000313" key="14">
    <source>
        <dbReference type="EMBL" id="PQA59661.1"/>
    </source>
</evidence>
<feature type="transmembrane region" description="Helical" evidence="13">
    <location>
        <begin position="31"/>
        <end position="48"/>
    </location>
</feature>
<dbReference type="InterPro" id="IPR044021">
    <property type="entry name" value="CrtO"/>
</dbReference>
<gene>
    <name evidence="14" type="ORF">C5O19_08515</name>
</gene>
<feature type="transmembrane region" description="Helical" evidence="13">
    <location>
        <begin position="119"/>
        <end position="139"/>
    </location>
</feature>
<dbReference type="EMBL" id="PTRA01000001">
    <property type="protein sequence ID" value="PQA59661.1"/>
    <property type="molecule type" value="Genomic_DNA"/>
</dbReference>
<keyword evidence="4 13" id="KW-0812">Transmembrane</keyword>
<evidence type="ECO:0000256" key="9">
    <source>
        <dbReference type="ARBA" id="ARBA00023588"/>
    </source>
</evidence>
<reference evidence="15" key="1">
    <citation type="submission" date="2018-02" db="EMBL/GenBank/DDBJ databases">
        <title>Genome sequencing of Solimonas sp. HR-BB.</title>
        <authorList>
            <person name="Lee Y."/>
            <person name="Jeon C.O."/>
        </authorList>
    </citation>
    <scope>NUCLEOTIDE SEQUENCE [LARGE SCALE GENOMIC DNA]</scope>
    <source>
        <strain evidence="15">HR-U</strain>
    </source>
</reference>
<evidence type="ECO:0000256" key="10">
    <source>
        <dbReference type="ARBA" id="ARBA00023603"/>
    </source>
</evidence>
<evidence type="ECO:0000256" key="12">
    <source>
        <dbReference type="ARBA" id="ARBA00025324"/>
    </source>
</evidence>
<dbReference type="OrthoDB" id="669469at2"/>
<comment type="caution">
    <text evidence="14">The sequence shown here is derived from an EMBL/GenBank/DDBJ whole genome shotgun (WGS) entry which is preliminary data.</text>
</comment>
<evidence type="ECO:0000256" key="7">
    <source>
        <dbReference type="ARBA" id="ARBA00023136"/>
    </source>
</evidence>
<evidence type="ECO:0000256" key="2">
    <source>
        <dbReference type="ARBA" id="ARBA00022475"/>
    </source>
</evidence>
<evidence type="ECO:0000313" key="15">
    <source>
        <dbReference type="Proteomes" id="UP000239590"/>
    </source>
</evidence>
<dbReference type="AlphaFoldDB" id="A0A2S7IPN0"/>
<feature type="transmembrane region" description="Helical" evidence="13">
    <location>
        <begin position="145"/>
        <end position="165"/>
    </location>
</feature>
<comment type="pathway">
    <text evidence="9">Carotenoid biosynthesis; staphyloxanthin biosynthesis; staphyloxanthin from farnesyl diphosphate: step 5/5.</text>
</comment>
<keyword evidence="2" id="KW-1003">Cell membrane</keyword>
<dbReference type="GO" id="GO:0016746">
    <property type="term" value="F:acyltransferase activity"/>
    <property type="evidence" value="ECO:0007669"/>
    <property type="project" value="UniProtKB-KW"/>
</dbReference>
<keyword evidence="8" id="KW-0012">Acyltransferase</keyword>
<keyword evidence="15" id="KW-1185">Reference proteome</keyword>
<evidence type="ECO:0000256" key="4">
    <source>
        <dbReference type="ARBA" id="ARBA00022692"/>
    </source>
</evidence>
<keyword evidence="5" id="KW-0732">Signal</keyword>
<comment type="subcellular location">
    <subcellularLocation>
        <location evidence="1">Cell membrane</location>
        <topology evidence="1">Single-pass membrane protein</topology>
    </subcellularLocation>
</comment>